<feature type="non-terminal residue" evidence="2">
    <location>
        <position position="1"/>
    </location>
</feature>
<name>V6T8E8_GIAIN</name>
<evidence type="ECO:0000256" key="1">
    <source>
        <dbReference type="SAM" id="Phobius"/>
    </source>
</evidence>
<dbReference type="EMBL" id="AHGT01000106">
    <property type="protein sequence ID" value="ESU35024.1"/>
    <property type="molecule type" value="Genomic_DNA"/>
</dbReference>
<dbReference type="VEuPathDB" id="GiardiaDB:DHA2_153111"/>
<dbReference type="PANTHER" id="PTHR23275">
    <property type="entry name" value="CABRIOLET.-RELATED"/>
    <property type="match status" value="1"/>
</dbReference>
<evidence type="ECO:0000313" key="2">
    <source>
        <dbReference type="EMBL" id="ESU35024.1"/>
    </source>
</evidence>
<dbReference type="Proteomes" id="UP000018320">
    <property type="component" value="Unassembled WGS sequence"/>
</dbReference>
<keyword evidence="1" id="KW-0812">Transmembrane</keyword>
<keyword evidence="1" id="KW-1133">Transmembrane helix</keyword>
<evidence type="ECO:0000313" key="3">
    <source>
        <dbReference type="Proteomes" id="UP000018320"/>
    </source>
</evidence>
<dbReference type="PANTHER" id="PTHR23275:SF100">
    <property type="entry name" value="EGF-LIKE DOMAIN-CONTAINING PROTEIN"/>
    <property type="match status" value="1"/>
</dbReference>
<comment type="caution">
    <text evidence="2">The sequence shown here is derived from an EMBL/GenBank/DDBJ whole genome shotgun (WGS) entry which is preliminary data.</text>
</comment>
<dbReference type="InterPro" id="IPR005127">
    <property type="entry name" value="Giardia_VSP"/>
</dbReference>
<dbReference type="AlphaFoldDB" id="V6T8E8"/>
<reference evidence="3" key="1">
    <citation type="submission" date="2012-02" db="EMBL/GenBank/DDBJ databases">
        <title>Genome sequencing of Giardia lamblia Genotypes A2 and B isolates (DH and GS) and comparative analysis with the genomes of Genotypes A1 and E (WB and Pig).</title>
        <authorList>
            <person name="Adam R."/>
            <person name="Dahlstrom E."/>
            <person name="Martens C."/>
            <person name="Bruno D."/>
            <person name="Barbian K."/>
            <person name="Porcella S.F."/>
            <person name="Nash T."/>
        </authorList>
    </citation>
    <scope>NUCLEOTIDE SEQUENCE</scope>
    <source>
        <strain evidence="3">DH</strain>
    </source>
</reference>
<dbReference type="Pfam" id="PF03302">
    <property type="entry name" value="VSP"/>
    <property type="match status" value="1"/>
</dbReference>
<sequence length="81" mass="7980">TSCESDSGSIKGVAGCMSCAPPSNSQGSVLCYLMNGDSASGSTNKSGLSTGAIAGISVAVIVVVGGLVGFLCWWFLCRGKA</sequence>
<organism evidence="2 3">
    <name type="scientific">Giardia intestinalis</name>
    <name type="common">Giardia lamblia</name>
    <dbReference type="NCBI Taxonomy" id="5741"/>
    <lineage>
        <taxon>Eukaryota</taxon>
        <taxon>Metamonada</taxon>
        <taxon>Diplomonadida</taxon>
        <taxon>Hexamitidae</taxon>
        <taxon>Giardiinae</taxon>
        <taxon>Giardia</taxon>
    </lineage>
</organism>
<dbReference type="InterPro" id="IPR052798">
    <property type="entry name" value="Giardia_VSA"/>
</dbReference>
<protein>
    <submittedName>
        <fullName evidence="2">DNA-dependent RNA polymerase beta' subunit/160 kD subunit</fullName>
    </submittedName>
</protein>
<gene>
    <name evidence="2" type="ORF">DHA2_153111</name>
</gene>
<feature type="transmembrane region" description="Helical" evidence="1">
    <location>
        <begin position="52"/>
        <end position="76"/>
    </location>
</feature>
<accession>V6T8E8</accession>
<proteinExistence type="predicted"/>
<reference evidence="2 3" key="2">
    <citation type="journal article" date="2013" name="Genome Biol. Evol.">
        <title>Genome sequencing of Giardia lamblia genotypes A2 and B isolates (DH and GS) and comparative analysis with the genomes of genotypes A1 and E (WB and Pig).</title>
        <authorList>
            <person name="Adam R.D."/>
            <person name="Dahlstrom E.W."/>
            <person name="Martens C.A."/>
            <person name="Bruno D.P."/>
            <person name="Barbian K.D."/>
            <person name="Ricklefs S.M."/>
            <person name="Hernandez M.M."/>
            <person name="Narla N.P."/>
            <person name="Patel R.B."/>
            <person name="Porcella S.F."/>
            <person name="Nash T.E."/>
        </authorList>
    </citation>
    <scope>NUCLEOTIDE SEQUENCE [LARGE SCALE GENOMIC DNA]</scope>
    <source>
        <strain evidence="2 3">DH</strain>
    </source>
</reference>
<keyword evidence="1" id="KW-0472">Membrane</keyword>